<dbReference type="InterPro" id="IPR044203">
    <property type="entry name" value="GlbO/GLB3-like"/>
</dbReference>
<dbReference type="STRING" id="194963.SAMCFNEI73_Ch2787"/>
<dbReference type="InterPro" id="IPR009050">
    <property type="entry name" value="Globin-like_sf"/>
</dbReference>
<evidence type="ECO:0000313" key="8">
    <source>
        <dbReference type="Proteomes" id="UP000182306"/>
    </source>
</evidence>
<dbReference type="CDD" id="cd14773">
    <property type="entry name" value="TrHb2_PhHbO-like_O"/>
    <property type="match status" value="1"/>
</dbReference>
<evidence type="ECO:0000256" key="5">
    <source>
        <dbReference type="ARBA" id="ARBA00034496"/>
    </source>
</evidence>
<accession>A0A1L3LPP0</accession>
<dbReference type="AlphaFoldDB" id="A0A1L3LPP0"/>
<dbReference type="GO" id="GO:0019825">
    <property type="term" value="F:oxygen binding"/>
    <property type="evidence" value="ECO:0007669"/>
    <property type="project" value="InterPro"/>
</dbReference>
<organism evidence="7 8">
    <name type="scientific">Sinorhizobium americanum</name>
    <dbReference type="NCBI Taxonomy" id="194963"/>
    <lineage>
        <taxon>Bacteria</taxon>
        <taxon>Pseudomonadati</taxon>
        <taxon>Pseudomonadota</taxon>
        <taxon>Alphaproteobacteria</taxon>
        <taxon>Hyphomicrobiales</taxon>
        <taxon>Rhizobiaceae</taxon>
        <taxon>Sinorhizobium/Ensifer group</taxon>
        <taxon>Sinorhizobium</taxon>
    </lineage>
</organism>
<comment type="similarity">
    <text evidence="5">Belongs to the truncated hemoglobin family. Group II subfamily.</text>
</comment>
<protein>
    <submittedName>
        <fullName evidence="7">Globin family protein</fullName>
    </submittedName>
</protein>
<evidence type="ECO:0000256" key="3">
    <source>
        <dbReference type="ARBA" id="ARBA00022723"/>
    </source>
</evidence>
<evidence type="ECO:0000256" key="4">
    <source>
        <dbReference type="ARBA" id="ARBA00023004"/>
    </source>
</evidence>
<dbReference type="PANTHER" id="PTHR47366">
    <property type="entry name" value="TWO-ON-TWO HEMOGLOBIN-3"/>
    <property type="match status" value="1"/>
</dbReference>
<dbReference type="Pfam" id="PF01152">
    <property type="entry name" value="Bac_globin"/>
    <property type="match status" value="1"/>
</dbReference>
<name>A0A1L3LPP0_9HYPH</name>
<dbReference type="Gene3D" id="1.10.490.10">
    <property type="entry name" value="Globins"/>
    <property type="match status" value="1"/>
</dbReference>
<keyword evidence="1" id="KW-0813">Transport</keyword>
<reference evidence="7 8" key="1">
    <citation type="submission" date="2015-10" db="EMBL/GenBank/DDBJ databases">
        <title>Genomic differences between typical nodule nitrogen-fixing rhizobial strains and those coming from bean seeds.</title>
        <authorList>
            <person name="Peralta H."/>
            <person name="Aguilar-Vera A."/>
            <person name="Diaz R."/>
            <person name="Mora Y."/>
            <person name="Martinez-Batallar G."/>
            <person name="Salazar E."/>
            <person name="Vargas-Lagunas C."/>
            <person name="Encarnacion S."/>
            <person name="Girard L."/>
            <person name="Mora J."/>
        </authorList>
    </citation>
    <scope>NUCLEOTIDE SEQUENCE [LARGE SCALE GENOMIC DNA]</scope>
    <source>
        <strain evidence="7 8">CFNEI 73</strain>
    </source>
</reference>
<sequence length="146" mass="16865">MSPARRRDTKSIKDKHMTETKTTTLYEAIGGDAAVRALTRRFYALMDSLPEAARCRAVHPPDLSGSEEKFYEYLTGWLGGPPIYVEKRGHPMLRRRHFVAEIGPAERDEWLLCFTRALEETVPHPQLRDIILEPITRLAHHMQNKE</sequence>
<dbReference type="GO" id="GO:0020037">
    <property type="term" value="F:heme binding"/>
    <property type="evidence" value="ECO:0007669"/>
    <property type="project" value="InterPro"/>
</dbReference>
<keyword evidence="3" id="KW-0479">Metal-binding</keyword>
<gene>
    <name evidence="7" type="ORF">SAMCFNEI73_Ch2787</name>
</gene>
<keyword evidence="8" id="KW-1185">Reference proteome</keyword>
<feature type="binding site" description="distal binding residue" evidence="6">
    <location>
        <position position="140"/>
    </location>
    <ligand>
        <name>heme</name>
        <dbReference type="ChEBI" id="CHEBI:30413"/>
    </ligand>
    <ligandPart>
        <name>Fe</name>
        <dbReference type="ChEBI" id="CHEBI:18248"/>
    </ligandPart>
</feature>
<keyword evidence="2 6" id="KW-0349">Heme</keyword>
<evidence type="ECO:0000256" key="6">
    <source>
        <dbReference type="PIRSR" id="PIRSR601486-1"/>
    </source>
</evidence>
<dbReference type="KEGG" id="same:SAMCFNEI73_Ch2787"/>
<dbReference type="EMBL" id="CP013107">
    <property type="protein sequence ID" value="APG92060.1"/>
    <property type="molecule type" value="Genomic_DNA"/>
</dbReference>
<dbReference type="Proteomes" id="UP000182306">
    <property type="component" value="Chromosome"/>
</dbReference>
<dbReference type="InterPro" id="IPR012292">
    <property type="entry name" value="Globin/Proto"/>
</dbReference>
<evidence type="ECO:0000256" key="2">
    <source>
        <dbReference type="ARBA" id="ARBA00022617"/>
    </source>
</evidence>
<proteinExistence type="inferred from homology"/>
<evidence type="ECO:0000256" key="1">
    <source>
        <dbReference type="ARBA" id="ARBA00022448"/>
    </source>
</evidence>
<evidence type="ECO:0000313" key="7">
    <source>
        <dbReference type="EMBL" id="APG92060.1"/>
    </source>
</evidence>
<dbReference type="GO" id="GO:0046872">
    <property type="term" value="F:metal ion binding"/>
    <property type="evidence" value="ECO:0007669"/>
    <property type="project" value="UniProtKB-KW"/>
</dbReference>
<dbReference type="SUPFAM" id="SSF46458">
    <property type="entry name" value="Globin-like"/>
    <property type="match status" value="1"/>
</dbReference>
<dbReference type="PANTHER" id="PTHR47366:SF1">
    <property type="entry name" value="TWO-ON-TWO HEMOGLOBIN-3"/>
    <property type="match status" value="1"/>
</dbReference>
<keyword evidence="4" id="KW-0408">Iron</keyword>
<dbReference type="GO" id="GO:0005344">
    <property type="term" value="F:oxygen carrier activity"/>
    <property type="evidence" value="ECO:0007669"/>
    <property type="project" value="InterPro"/>
</dbReference>
<dbReference type="InterPro" id="IPR001486">
    <property type="entry name" value="Hemoglobin_trunc"/>
</dbReference>